<accession>A0A8S4R3U7</accession>
<gene>
    <name evidence="1" type="primary">jg2797</name>
    <name evidence="1" type="ORF">PAEG_LOCUS8093</name>
</gene>
<dbReference type="AlphaFoldDB" id="A0A8S4R3U7"/>
<evidence type="ECO:0000313" key="1">
    <source>
        <dbReference type="EMBL" id="CAH2227849.1"/>
    </source>
</evidence>
<protein>
    <submittedName>
        <fullName evidence="1">Jg2797 protein</fullName>
    </submittedName>
</protein>
<keyword evidence="2" id="KW-1185">Reference proteome</keyword>
<dbReference type="OrthoDB" id="6916175at2759"/>
<evidence type="ECO:0000313" key="2">
    <source>
        <dbReference type="Proteomes" id="UP000838756"/>
    </source>
</evidence>
<organism evidence="1 2">
    <name type="scientific">Pararge aegeria aegeria</name>
    <dbReference type="NCBI Taxonomy" id="348720"/>
    <lineage>
        <taxon>Eukaryota</taxon>
        <taxon>Metazoa</taxon>
        <taxon>Ecdysozoa</taxon>
        <taxon>Arthropoda</taxon>
        <taxon>Hexapoda</taxon>
        <taxon>Insecta</taxon>
        <taxon>Pterygota</taxon>
        <taxon>Neoptera</taxon>
        <taxon>Endopterygota</taxon>
        <taxon>Lepidoptera</taxon>
        <taxon>Glossata</taxon>
        <taxon>Ditrysia</taxon>
        <taxon>Papilionoidea</taxon>
        <taxon>Nymphalidae</taxon>
        <taxon>Satyrinae</taxon>
        <taxon>Satyrini</taxon>
        <taxon>Parargina</taxon>
        <taxon>Pararge</taxon>
    </lineage>
</organism>
<name>A0A8S4R3U7_9NEOP</name>
<dbReference type="EMBL" id="CAKXAJ010023504">
    <property type="protein sequence ID" value="CAH2227849.1"/>
    <property type="molecule type" value="Genomic_DNA"/>
</dbReference>
<dbReference type="Proteomes" id="UP000838756">
    <property type="component" value="Unassembled WGS sequence"/>
</dbReference>
<sequence length="91" mass="10091">MRECVHRCHRSRRSELWPPRYSLVHLFHSHTAQPIAAVYRASLPAPQVAPRCASPLAVAYFISCLPFVVSNRAAIHAAFGCGQAVKLLRGI</sequence>
<proteinExistence type="predicted"/>
<reference evidence="1" key="1">
    <citation type="submission" date="2022-03" db="EMBL/GenBank/DDBJ databases">
        <authorList>
            <person name="Lindestad O."/>
        </authorList>
    </citation>
    <scope>NUCLEOTIDE SEQUENCE</scope>
</reference>
<comment type="caution">
    <text evidence="1">The sequence shown here is derived from an EMBL/GenBank/DDBJ whole genome shotgun (WGS) entry which is preliminary data.</text>
</comment>